<dbReference type="eggNOG" id="COG2152">
    <property type="taxonomic scope" value="Bacteria"/>
</dbReference>
<feature type="domain" description="3-keto-alpha-glucoside-1,2-lyase/3-keto-2-hydroxy-glucal hydratase" evidence="2">
    <location>
        <begin position="34"/>
        <end position="231"/>
    </location>
</feature>
<evidence type="ECO:0000313" key="4">
    <source>
        <dbReference type="Proteomes" id="UP000003586"/>
    </source>
</evidence>
<protein>
    <recommendedName>
        <fullName evidence="2">3-keto-alpha-glucoside-1,2-lyase/3-keto-2-hydroxy-glucal hydratase domain-containing protein</fullName>
    </recommendedName>
</protein>
<gene>
    <name evidence="3" type="ORF">NIASO_12800</name>
</gene>
<evidence type="ECO:0000313" key="3">
    <source>
        <dbReference type="EMBL" id="AHF15803.1"/>
    </source>
</evidence>
<keyword evidence="1" id="KW-0732">Signal</keyword>
<feature type="chain" id="PRO_5004789071" description="3-keto-alpha-glucoside-1,2-lyase/3-keto-2-hydroxy-glucal hydratase domain-containing protein" evidence="1">
    <location>
        <begin position="22"/>
        <end position="235"/>
    </location>
</feature>
<organism evidence="3 4">
    <name type="scientific">Niabella soli DSM 19437</name>
    <dbReference type="NCBI Taxonomy" id="929713"/>
    <lineage>
        <taxon>Bacteria</taxon>
        <taxon>Pseudomonadati</taxon>
        <taxon>Bacteroidota</taxon>
        <taxon>Chitinophagia</taxon>
        <taxon>Chitinophagales</taxon>
        <taxon>Chitinophagaceae</taxon>
        <taxon>Niabella</taxon>
    </lineage>
</organism>
<dbReference type="GO" id="GO:0016787">
    <property type="term" value="F:hydrolase activity"/>
    <property type="evidence" value="ECO:0007669"/>
    <property type="project" value="InterPro"/>
</dbReference>
<name>W0F1Y1_9BACT</name>
<dbReference type="EMBL" id="CP007035">
    <property type="protein sequence ID" value="AHF15803.1"/>
    <property type="molecule type" value="Genomic_DNA"/>
</dbReference>
<dbReference type="RefSeq" id="WP_008586079.1">
    <property type="nucleotide sequence ID" value="NZ_CP007035.1"/>
</dbReference>
<accession>W0F1Y1</accession>
<proteinExistence type="predicted"/>
<dbReference type="OrthoDB" id="659240at2"/>
<dbReference type="AlphaFoldDB" id="W0F1Y1"/>
<dbReference type="Proteomes" id="UP000003586">
    <property type="component" value="Chromosome"/>
</dbReference>
<dbReference type="Gene3D" id="2.60.120.560">
    <property type="entry name" value="Exo-inulinase, domain 1"/>
    <property type="match status" value="1"/>
</dbReference>
<dbReference type="Pfam" id="PF06439">
    <property type="entry name" value="3keto-disac_hyd"/>
    <property type="match status" value="1"/>
</dbReference>
<reference evidence="3 4" key="1">
    <citation type="submission" date="2013-12" db="EMBL/GenBank/DDBJ databases">
        <authorList>
            <consortium name="DOE Joint Genome Institute"/>
            <person name="Eisen J."/>
            <person name="Huntemann M."/>
            <person name="Han J."/>
            <person name="Chen A."/>
            <person name="Kyrpides N."/>
            <person name="Mavromatis K."/>
            <person name="Markowitz V."/>
            <person name="Palaniappan K."/>
            <person name="Ivanova N."/>
            <person name="Schaumberg A."/>
            <person name="Pati A."/>
            <person name="Liolios K."/>
            <person name="Nordberg H.P."/>
            <person name="Cantor M.N."/>
            <person name="Hua S.X."/>
            <person name="Woyke T."/>
        </authorList>
    </citation>
    <scope>NUCLEOTIDE SEQUENCE [LARGE SCALE GENOMIC DNA]</scope>
    <source>
        <strain evidence="4">DSM 19437</strain>
    </source>
</reference>
<keyword evidence="4" id="KW-1185">Reference proteome</keyword>
<sequence>MKKVKLFAALLLLGTSMQLKAQLPALTKKEKKQGWVLLFNGKTFDGWKKASGQPFTAKGWQIDDGVLSVNPADGHGGDIVTDRKFSDFELSVEFKVEKGANSGIKYYLLPNTSLGCEYQIIDDENHPDAKLGIAGNRRLASFYDVIPAPLKKPVKPVGQWNKAVIIAKNNHVEHWLNGVKMLEYDRGSAAFNAGIAKSKFKNEKGFGLVKESPILLQEHGDTVHFRNIKIRPLTK</sequence>
<dbReference type="KEGG" id="nso:NIASO_12800"/>
<dbReference type="InterPro" id="IPR010496">
    <property type="entry name" value="AL/BT2_dom"/>
</dbReference>
<dbReference type="HOGENOM" id="CLU_073042_0_0_10"/>
<feature type="signal peptide" evidence="1">
    <location>
        <begin position="1"/>
        <end position="21"/>
    </location>
</feature>
<evidence type="ECO:0000256" key="1">
    <source>
        <dbReference type="SAM" id="SignalP"/>
    </source>
</evidence>
<dbReference type="STRING" id="929713.NIASO_12800"/>
<evidence type="ECO:0000259" key="2">
    <source>
        <dbReference type="Pfam" id="PF06439"/>
    </source>
</evidence>